<dbReference type="PATRIC" id="fig|1938.3.peg.4426"/>
<name>A0A0J7Z938_STRVR</name>
<dbReference type="InterPro" id="IPR041698">
    <property type="entry name" value="Methyltransf_25"/>
</dbReference>
<protein>
    <submittedName>
        <fullName evidence="2">SAM-dependent methyltransferase</fullName>
    </submittedName>
</protein>
<dbReference type="OrthoDB" id="9786503at2"/>
<dbReference type="RefSeq" id="WP_048583787.1">
    <property type="nucleotide sequence ID" value="NZ_LFNT01000033.1"/>
</dbReference>
<dbReference type="PANTHER" id="PTHR42912:SF80">
    <property type="entry name" value="METHYLTRANSFERASE DOMAIN-CONTAINING PROTEIN"/>
    <property type="match status" value="1"/>
</dbReference>
<comment type="caution">
    <text evidence="2">The sequence shown here is derived from an EMBL/GenBank/DDBJ whole genome shotgun (WGS) entry which is preliminary data.</text>
</comment>
<dbReference type="AlphaFoldDB" id="A0A0J7Z938"/>
<evidence type="ECO:0000259" key="1">
    <source>
        <dbReference type="Pfam" id="PF13649"/>
    </source>
</evidence>
<gene>
    <name evidence="2" type="ORF">ACM01_25970</name>
</gene>
<reference evidence="2 3" key="1">
    <citation type="submission" date="2015-06" db="EMBL/GenBank/DDBJ databases">
        <authorList>
            <person name="Ju K.-S."/>
            <person name="Doroghazi J.R."/>
            <person name="Metcalf W.W."/>
        </authorList>
    </citation>
    <scope>NUCLEOTIDE SEQUENCE [LARGE SCALE GENOMIC DNA]</scope>
    <source>
        <strain evidence="2 3">NRRL 3414</strain>
    </source>
</reference>
<dbReference type="Proteomes" id="UP000037432">
    <property type="component" value="Unassembled WGS sequence"/>
</dbReference>
<sequence>MTETPALKAAEFWEGRYRDGDRLWSGRPNALLVREAAELAPGTALDLGCGEGGDVVWLAARGWRVTGVDISHTALERAAGHAAEAGLSDRTAWERHVLGETFPEGSFDLVNVQFLQSPVALDQRRILRQAAEAVAAGGTLLIVMHAGWPSWQSEPPFAAEFPTLDSVLDELALPKADWTVETLETVRSVSVSPEGVEGFRDDNVWRIRRGGDA</sequence>
<keyword evidence="2" id="KW-0808">Transferase</keyword>
<dbReference type="GO" id="GO:0032259">
    <property type="term" value="P:methylation"/>
    <property type="evidence" value="ECO:0007669"/>
    <property type="project" value="UniProtKB-KW"/>
</dbReference>
<dbReference type="Gene3D" id="3.40.50.150">
    <property type="entry name" value="Vaccinia Virus protein VP39"/>
    <property type="match status" value="1"/>
</dbReference>
<accession>A0A0J7Z938</accession>
<dbReference type="InterPro" id="IPR029063">
    <property type="entry name" value="SAM-dependent_MTases_sf"/>
</dbReference>
<keyword evidence="2" id="KW-0489">Methyltransferase</keyword>
<dbReference type="SUPFAM" id="SSF53335">
    <property type="entry name" value="S-adenosyl-L-methionine-dependent methyltransferases"/>
    <property type="match status" value="1"/>
</dbReference>
<dbReference type="PANTHER" id="PTHR42912">
    <property type="entry name" value="METHYLTRANSFERASE"/>
    <property type="match status" value="1"/>
</dbReference>
<dbReference type="CDD" id="cd02440">
    <property type="entry name" value="AdoMet_MTases"/>
    <property type="match status" value="1"/>
</dbReference>
<dbReference type="Pfam" id="PF13649">
    <property type="entry name" value="Methyltransf_25"/>
    <property type="match status" value="1"/>
</dbReference>
<proteinExistence type="predicted"/>
<dbReference type="EMBL" id="LFNT01000033">
    <property type="protein sequence ID" value="KMS71673.1"/>
    <property type="molecule type" value="Genomic_DNA"/>
</dbReference>
<evidence type="ECO:0000313" key="2">
    <source>
        <dbReference type="EMBL" id="KMS71673.1"/>
    </source>
</evidence>
<dbReference type="GO" id="GO:0008168">
    <property type="term" value="F:methyltransferase activity"/>
    <property type="evidence" value="ECO:0007669"/>
    <property type="project" value="UniProtKB-KW"/>
</dbReference>
<evidence type="ECO:0000313" key="3">
    <source>
        <dbReference type="Proteomes" id="UP000037432"/>
    </source>
</evidence>
<feature type="domain" description="Methyltransferase" evidence="1">
    <location>
        <begin position="45"/>
        <end position="138"/>
    </location>
</feature>
<organism evidence="2 3">
    <name type="scientific">Streptomyces viridochromogenes</name>
    <dbReference type="NCBI Taxonomy" id="1938"/>
    <lineage>
        <taxon>Bacteria</taxon>
        <taxon>Bacillati</taxon>
        <taxon>Actinomycetota</taxon>
        <taxon>Actinomycetes</taxon>
        <taxon>Kitasatosporales</taxon>
        <taxon>Streptomycetaceae</taxon>
        <taxon>Streptomyces</taxon>
    </lineage>
</organism>
<dbReference type="InterPro" id="IPR050508">
    <property type="entry name" value="Methyltransf_Superfamily"/>
</dbReference>